<dbReference type="CDD" id="cd02440">
    <property type="entry name" value="AdoMet_MTases"/>
    <property type="match status" value="1"/>
</dbReference>
<keyword evidence="3" id="KW-0808">Transferase</keyword>
<dbReference type="Pfam" id="PF05724">
    <property type="entry name" value="TPMT"/>
    <property type="match status" value="1"/>
</dbReference>
<evidence type="ECO:0000256" key="2">
    <source>
        <dbReference type="ARBA" id="ARBA00022603"/>
    </source>
</evidence>
<gene>
    <name evidence="6" type="ORF">DOTSEDRAFT_43091</name>
</gene>
<dbReference type="PROSITE" id="PS51585">
    <property type="entry name" value="SAM_MT_TPMT"/>
    <property type="match status" value="1"/>
</dbReference>
<dbReference type="OrthoDB" id="3365399at2759"/>
<keyword evidence="1" id="KW-0597">Phosphoprotein</keyword>
<organism evidence="6 7">
    <name type="scientific">Dothistroma septosporum (strain NZE10 / CBS 128990)</name>
    <name type="common">Red band needle blight fungus</name>
    <name type="synonym">Mycosphaerella pini</name>
    <dbReference type="NCBI Taxonomy" id="675120"/>
    <lineage>
        <taxon>Eukaryota</taxon>
        <taxon>Fungi</taxon>
        <taxon>Dikarya</taxon>
        <taxon>Ascomycota</taxon>
        <taxon>Pezizomycotina</taxon>
        <taxon>Dothideomycetes</taxon>
        <taxon>Dothideomycetidae</taxon>
        <taxon>Mycosphaerellales</taxon>
        <taxon>Mycosphaerellaceae</taxon>
        <taxon>Dothistroma</taxon>
    </lineage>
</organism>
<evidence type="ECO:0000256" key="1">
    <source>
        <dbReference type="ARBA" id="ARBA00022553"/>
    </source>
</evidence>
<dbReference type="PANTHER" id="PTHR32183:SF6">
    <property type="entry name" value="CYSTEINE SULFINATE DESULFINASE_CYSTEINE DESULFURASE AND RELATED ENZYMES"/>
    <property type="match status" value="1"/>
</dbReference>
<protein>
    <submittedName>
        <fullName evidence="6">Uncharacterized protein</fullName>
    </submittedName>
</protein>
<dbReference type="PANTHER" id="PTHR32183">
    <property type="match status" value="1"/>
</dbReference>
<sequence length="322" mass="35316">MRGILSTTCRTTSRIRLAVTSPASKIYDSAFHGVETQTIMAGTFPADAREKLRQQFLDQPEENLTNRWDDLWQQKLTPWDKNGPSLALKDAITDRPDVFGTAIKDDSSKTRKRALVPGCGSGYDVFLLASLGYDTYGLDAAPTAVNAAKQIQAEIAADERYAVHDSEIGRGESKVILQDFFKDDFQAHTGGAGFDVIFDYTFLCALPPDLRPRWAQRMSQLLGPLGKLICLEWPLGKDPKLGGPPFGVTPELFGQLLSRPGKEVKYDDAGVVVVEDQSGEGSDHGLVTIDRFLPSRTHESTKGNDHVSIWQHQQGPGAKAAL</sequence>
<dbReference type="eggNOG" id="ENOG502QS1V">
    <property type="taxonomic scope" value="Eukaryota"/>
</dbReference>
<dbReference type="HOGENOM" id="CLU_056435_7_0_1"/>
<dbReference type="GO" id="GO:0032259">
    <property type="term" value="P:methylation"/>
    <property type="evidence" value="ECO:0007669"/>
    <property type="project" value="UniProtKB-KW"/>
</dbReference>
<evidence type="ECO:0000256" key="4">
    <source>
        <dbReference type="ARBA" id="ARBA00022691"/>
    </source>
</evidence>
<evidence type="ECO:0000313" key="6">
    <source>
        <dbReference type="EMBL" id="EME46604.1"/>
    </source>
</evidence>
<evidence type="ECO:0000313" key="7">
    <source>
        <dbReference type="Proteomes" id="UP000016933"/>
    </source>
</evidence>
<dbReference type="STRING" id="675120.N1PW39"/>
<evidence type="ECO:0000256" key="3">
    <source>
        <dbReference type="ARBA" id="ARBA00022679"/>
    </source>
</evidence>
<dbReference type="InterPro" id="IPR008854">
    <property type="entry name" value="TPMT"/>
</dbReference>
<keyword evidence="4" id="KW-0949">S-adenosyl-L-methionine</keyword>
<dbReference type="AlphaFoldDB" id="N1PW39"/>
<keyword evidence="2" id="KW-0489">Methyltransferase</keyword>
<feature type="region of interest" description="Disordered" evidence="5">
    <location>
        <begin position="297"/>
        <end position="322"/>
    </location>
</feature>
<dbReference type="EMBL" id="KB446537">
    <property type="protein sequence ID" value="EME46604.1"/>
    <property type="molecule type" value="Genomic_DNA"/>
</dbReference>
<proteinExistence type="predicted"/>
<dbReference type="SUPFAM" id="SSF53335">
    <property type="entry name" value="S-adenosyl-L-methionine-dependent methyltransferases"/>
    <property type="match status" value="1"/>
</dbReference>
<dbReference type="OMA" id="LREPSEH"/>
<name>N1PW39_DOTSN</name>
<keyword evidence="7" id="KW-1185">Reference proteome</keyword>
<reference evidence="6 7" key="2">
    <citation type="journal article" date="2012" name="PLoS Pathog.">
        <title>Diverse lifestyles and strategies of plant pathogenesis encoded in the genomes of eighteen Dothideomycetes fungi.</title>
        <authorList>
            <person name="Ohm R.A."/>
            <person name="Feau N."/>
            <person name="Henrissat B."/>
            <person name="Schoch C.L."/>
            <person name="Horwitz B.A."/>
            <person name="Barry K.W."/>
            <person name="Condon B.J."/>
            <person name="Copeland A.C."/>
            <person name="Dhillon B."/>
            <person name="Glaser F."/>
            <person name="Hesse C.N."/>
            <person name="Kosti I."/>
            <person name="LaButti K."/>
            <person name="Lindquist E.A."/>
            <person name="Lucas S."/>
            <person name="Salamov A.A."/>
            <person name="Bradshaw R.E."/>
            <person name="Ciuffetti L."/>
            <person name="Hamelin R.C."/>
            <person name="Kema G.H.J."/>
            <person name="Lawrence C."/>
            <person name="Scott J.A."/>
            <person name="Spatafora J.W."/>
            <person name="Turgeon B.G."/>
            <person name="de Wit P.J.G.M."/>
            <person name="Zhong S."/>
            <person name="Goodwin S.B."/>
            <person name="Grigoriev I.V."/>
        </authorList>
    </citation>
    <scope>NUCLEOTIDE SEQUENCE [LARGE SCALE GENOMIC DNA]</scope>
    <source>
        <strain evidence="7">NZE10 / CBS 128990</strain>
    </source>
</reference>
<accession>N1PW39</accession>
<dbReference type="InterPro" id="IPR029063">
    <property type="entry name" value="SAM-dependent_MTases_sf"/>
</dbReference>
<dbReference type="GO" id="GO:0008757">
    <property type="term" value="F:S-adenosylmethionine-dependent methyltransferase activity"/>
    <property type="evidence" value="ECO:0007669"/>
    <property type="project" value="InterPro"/>
</dbReference>
<evidence type="ECO:0000256" key="5">
    <source>
        <dbReference type="SAM" id="MobiDB-lite"/>
    </source>
</evidence>
<reference evidence="7" key="1">
    <citation type="journal article" date="2012" name="PLoS Genet.">
        <title>The genomes of the fungal plant pathogens Cladosporium fulvum and Dothistroma septosporum reveal adaptation to different hosts and lifestyles but also signatures of common ancestry.</title>
        <authorList>
            <person name="de Wit P.J.G.M."/>
            <person name="van der Burgt A."/>
            <person name="Oekmen B."/>
            <person name="Stergiopoulos I."/>
            <person name="Abd-Elsalam K.A."/>
            <person name="Aerts A.L."/>
            <person name="Bahkali A.H."/>
            <person name="Beenen H.G."/>
            <person name="Chettri P."/>
            <person name="Cox M.P."/>
            <person name="Datema E."/>
            <person name="de Vries R.P."/>
            <person name="Dhillon B."/>
            <person name="Ganley A.R."/>
            <person name="Griffiths S.A."/>
            <person name="Guo Y."/>
            <person name="Hamelin R.C."/>
            <person name="Henrissat B."/>
            <person name="Kabir M.S."/>
            <person name="Jashni M.K."/>
            <person name="Kema G."/>
            <person name="Klaubauf S."/>
            <person name="Lapidus A."/>
            <person name="Levasseur A."/>
            <person name="Lindquist E."/>
            <person name="Mehrabi R."/>
            <person name="Ohm R.A."/>
            <person name="Owen T.J."/>
            <person name="Salamov A."/>
            <person name="Schwelm A."/>
            <person name="Schijlen E."/>
            <person name="Sun H."/>
            <person name="van den Burg H.A."/>
            <person name="van Ham R.C.H.J."/>
            <person name="Zhang S."/>
            <person name="Goodwin S.B."/>
            <person name="Grigoriev I.V."/>
            <person name="Collemare J."/>
            <person name="Bradshaw R.E."/>
        </authorList>
    </citation>
    <scope>NUCLEOTIDE SEQUENCE [LARGE SCALE GENOMIC DNA]</scope>
    <source>
        <strain evidence="7">NZE10 / CBS 128990</strain>
    </source>
</reference>
<dbReference type="Proteomes" id="UP000016933">
    <property type="component" value="Unassembled WGS sequence"/>
</dbReference>
<dbReference type="Gene3D" id="3.40.50.150">
    <property type="entry name" value="Vaccinia Virus protein VP39"/>
    <property type="match status" value="1"/>
</dbReference>